<dbReference type="FunFam" id="3.40.605.10:FF:000005">
    <property type="entry name" value="Succinate-semialdehyde dehydrogenase I"/>
    <property type="match status" value="1"/>
</dbReference>
<evidence type="ECO:0000256" key="3">
    <source>
        <dbReference type="PROSITE-ProRule" id="PRU10007"/>
    </source>
</evidence>
<dbReference type="InterPro" id="IPR016160">
    <property type="entry name" value="Ald_DH_CS_CYS"/>
</dbReference>
<evidence type="ECO:0000259" key="5">
    <source>
        <dbReference type="Pfam" id="PF00171"/>
    </source>
</evidence>
<dbReference type="InterPro" id="IPR029510">
    <property type="entry name" value="Ald_DH_CS_GLU"/>
</dbReference>
<comment type="caution">
    <text evidence="6">The sequence shown here is derived from an EMBL/GenBank/DDBJ whole genome shotgun (WGS) entry which is preliminary data.</text>
</comment>
<comment type="similarity">
    <text evidence="1 4">Belongs to the aldehyde dehydrogenase family.</text>
</comment>
<proteinExistence type="inferred from homology"/>
<dbReference type="InterPro" id="IPR015590">
    <property type="entry name" value="Aldehyde_DH_dom"/>
</dbReference>
<sequence length="498" mass="52912">MSPTTAAARTSATASSLRDRLKDPSLLREQCFIDGAWTGKGSIAVTNPANGSEICRIPSLGAAEATAAVEAAERAFPAWAKLTAKQRSNILRKWFELIVANREDLALILTSEQGKPLTEALGEVDIGAAYVEFFAEEARRVYGETIPTQRADARLIALKQPIGVCAAITPWNFPNSMITRKVSPALAAGCTVVLKPAEETPFSALALAVLAEKAGLPKGVFNIVTGDAPPIGQVFCEHPAVRFVGFTGSTEVGKILYRQSAVGVKKLGLELGGNAPFIVFDDADIDAAVEGAMVSKYRNMGQTCVCANRLYVQDGVYDAFVEKLAAKVKAMKIGDGTEQGVTQGPLINEAAVEKTEKHIADAVSHGAKVITGGKRHALGGTFFEPTVLANVRPDALVAHEETFGPLAPVFRFTTEDEVIKLANASPFGLASYFYARDLGRVWRVAEALESGMVGVNSGLITTEVAPFGGVKESGLGREGSHHGIEEYVEIKYVMMAGI</sequence>
<evidence type="ECO:0000256" key="1">
    <source>
        <dbReference type="ARBA" id="ARBA00009986"/>
    </source>
</evidence>
<dbReference type="EMBL" id="JACRJB010000022">
    <property type="protein sequence ID" value="MBI5129404.1"/>
    <property type="molecule type" value="Genomic_DNA"/>
</dbReference>
<dbReference type="PANTHER" id="PTHR43353">
    <property type="entry name" value="SUCCINATE-SEMIALDEHYDE DEHYDROGENASE, MITOCHONDRIAL"/>
    <property type="match status" value="1"/>
</dbReference>
<dbReference type="Proteomes" id="UP000782519">
    <property type="component" value="Unassembled WGS sequence"/>
</dbReference>
<evidence type="ECO:0000256" key="2">
    <source>
        <dbReference type="ARBA" id="ARBA00023002"/>
    </source>
</evidence>
<dbReference type="FunFam" id="3.40.309.10:FF:000004">
    <property type="entry name" value="Succinate-semialdehyde dehydrogenase I"/>
    <property type="match status" value="1"/>
</dbReference>
<dbReference type="GO" id="GO:0004777">
    <property type="term" value="F:succinate-semialdehyde dehydrogenase (NAD+) activity"/>
    <property type="evidence" value="ECO:0007669"/>
    <property type="project" value="TreeGrafter"/>
</dbReference>
<feature type="domain" description="Aldehyde dehydrogenase" evidence="5">
    <location>
        <begin position="41"/>
        <end position="493"/>
    </location>
</feature>
<feature type="active site" evidence="3">
    <location>
        <position position="270"/>
    </location>
</feature>
<dbReference type="Gene3D" id="3.40.605.10">
    <property type="entry name" value="Aldehyde Dehydrogenase, Chain A, domain 1"/>
    <property type="match status" value="1"/>
</dbReference>
<dbReference type="AlphaFoldDB" id="A0A933RXY3"/>
<accession>A0A933RXY3</accession>
<dbReference type="SUPFAM" id="SSF53720">
    <property type="entry name" value="ALDH-like"/>
    <property type="match status" value="1"/>
</dbReference>
<dbReference type="InterPro" id="IPR016163">
    <property type="entry name" value="Ald_DH_C"/>
</dbReference>
<evidence type="ECO:0000313" key="6">
    <source>
        <dbReference type="EMBL" id="MBI5129404.1"/>
    </source>
</evidence>
<dbReference type="GO" id="GO:0009450">
    <property type="term" value="P:gamma-aminobutyric acid catabolic process"/>
    <property type="evidence" value="ECO:0007669"/>
    <property type="project" value="InterPro"/>
</dbReference>
<keyword evidence="2 4" id="KW-0560">Oxidoreductase</keyword>
<reference evidence="6" key="1">
    <citation type="submission" date="2020-07" db="EMBL/GenBank/DDBJ databases">
        <title>Huge and variable diversity of episymbiotic CPR bacteria and DPANN archaea in groundwater ecosystems.</title>
        <authorList>
            <person name="He C.Y."/>
            <person name="Keren R."/>
            <person name="Whittaker M."/>
            <person name="Farag I.F."/>
            <person name="Doudna J."/>
            <person name="Cate J.H.D."/>
            <person name="Banfield J.F."/>
        </authorList>
    </citation>
    <scope>NUCLEOTIDE SEQUENCE</scope>
    <source>
        <strain evidence="6">NC_groundwater_1818_Pr3_B-0.1um_66_35</strain>
    </source>
</reference>
<dbReference type="PANTHER" id="PTHR43353:SF5">
    <property type="entry name" value="SUCCINATE-SEMIALDEHYDE DEHYDROGENASE, MITOCHONDRIAL"/>
    <property type="match status" value="1"/>
</dbReference>
<dbReference type="Pfam" id="PF00171">
    <property type="entry name" value="Aldedh"/>
    <property type="match status" value="1"/>
</dbReference>
<dbReference type="NCBIfam" id="TIGR01780">
    <property type="entry name" value="SSADH"/>
    <property type="match status" value="1"/>
</dbReference>
<evidence type="ECO:0000313" key="7">
    <source>
        <dbReference type="Proteomes" id="UP000782519"/>
    </source>
</evidence>
<name>A0A933RXY3_RHOPL</name>
<dbReference type="InterPro" id="IPR050740">
    <property type="entry name" value="Aldehyde_DH_Superfamily"/>
</dbReference>
<gene>
    <name evidence="6" type="ORF">HZA66_08170</name>
</gene>
<dbReference type="InterPro" id="IPR010102">
    <property type="entry name" value="Succ_semiAld_DH"/>
</dbReference>
<dbReference type="InterPro" id="IPR016161">
    <property type="entry name" value="Ald_DH/histidinol_DH"/>
</dbReference>
<dbReference type="PROSITE" id="PS00687">
    <property type="entry name" value="ALDEHYDE_DEHYDR_GLU"/>
    <property type="match status" value="1"/>
</dbReference>
<dbReference type="GO" id="GO:0005829">
    <property type="term" value="C:cytosol"/>
    <property type="evidence" value="ECO:0007669"/>
    <property type="project" value="TreeGrafter"/>
</dbReference>
<dbReference type="CDD" id="cd07103">
    <property type="entry name" value="ALDH_F5_SSADH_GabD"/>
    <property type="match status" value="1"/>
</dbReference>
<protein>
    <submittedName>
        <fullName evidence="6">NAD-dependent succinate-semialdehyde dehydrogenase</fullName>
    </submittedName>
</protein>
<dbReference type="PROSITE" id="PS00070">
    <property type="entry name" value="ALDEHYDE_DEHYDR_CYS"/>
    <property type="match status" value="1"/>
</dbReference>
<evidence type="ECO:0000256" key="4">
    <source>
        <dbReference type="RuleBase" id="RU003345"/>
    </source>
</evidence>
<organism evidence="6 7">
    <name type="scientific">Rhodopseudomonas palustris</name>
    <dbReference type="NCBI Taxonomy" id="1076"/>
    <lineage>
        <taxon>Bacteria</taxon>
        <taxon>Pseudomonadati</taxon>
        <taxon>Pseudomonadota</taxon>
        <taxon>Alphaproteobacteria</taxon>
        <taxon>Hyphomicrobiales</taxon>
        <taxon>Nitrobacteraceae</taxon>
        <taxon>Rhodopseudomonas</taxon>
    </lineage>
</organism>
<dbReference type="Gene3D" id="3.40.309.10">
    <property type="entry name" value="Aldehyde Dehydrogenase, Chain A, domain 2"/>
    <property type="match status" value="1"/>
</dbReference>
<dbReference type="InterPro" id="IPR016162">
    <property type="entry name" value="Ald_DH_N"/>
</dbReference>